<evidence type="ECO:0000313" key="1">
    <source>
        <dbReference type="EMBL" id="MDQ0364015.1"/>
    </source>
</evidence>
<keyword evidence="2" id="KW-1185">Reference proteome</keyword>
<evidence type="ECO:0000313" key="2">
    <source>
        <dbReference type="Proteomes" id="UP001240236"/>
    </source>
</evidence>
<organism evidence="1 2">
    <name type="scientific">Catenuloplanes indicus</name>
    <dbReference type="NCBI Taxonomy" id="137267"/>
    <lineage>
        <taxon>Bacteria</taxon>
        <taxon>Bacillati</taxon>
        <taxon>Actinomycetota</taxon>
        <taxon>Actinomycetes</taxon>
        <taxon>Micromonosporales</taxon>
        <taxon>Micromonosporaceae</taxon>
        <taxon>Catenuloplanes</taxon>
    </lineage>
</organism>
<dbReference type="RefSeq" id="WP_307235092.1">
    <property type="nucleotide sequence ID" value="NZ_JAUSUZ010000001.1"/>
</dbReference>
<dbReference type="Proteomes" id="UP001240236">
    <property type="component" value="Unassembled WGS sequence"/>
</dbReference>
<gene>
    <name evidence="1" type="ORF">J2S42_000684</name>
</gene>
<sequence length="155" mass="16293">MPDTPPFVITPRALSDLSAVQYRFATVRRAAHARDDLLIVTFTGSYGVGSAGNGDAAAMRAVIALGRRAFTPAGVVLDLRGLTYEWGDMMADVLNDAIVARVNPAVVVSDACRKAMTSLVASELGEDPAAWLFGTPDDALRAVDAGTSRTRPSSP</sequence>
<dbReference type="AlphaFoldDB" id="A0AAE3VW04"/>
<accession>A0AAE3VW04</accession>
<reference evidence="1 2" key="1">
    <citation type="submission" date="2023-07" db="EMBL/GenBank/DDBJ databases">
        <title>Sequencing the genomes of 1000 actinobacteria strains.</title>
        <authorList>
            <person name="Klenk H.-P."/>
        </authorList>
    </citation>
    <scope>NUCLEOTIDE SEQUENCE [LARGE SCALE GENOMIC DNA]</scope>
    <source>
        <strain evidence="1 2">DSM 44709</strain>
    </source>
</reference>
<protein>
    <submittedName>
        <fullName evidence="1">Uncharacterized protein</fullName>
    </submittedName>
</protein>
<comment type="caution">
    <text evidence="1">The sequence shown here is derived from an EMBL/GenBank/DDBJ whole genome shotgun (WGS) entry which is preliminary data.</text>
</comment>
<dbReference type="EMBL" id="JAUSUZ010000001">
    <property type="protein sequence ID" value="MDQ0364015.1"/>
    <property type="molecule type" value="Genomic_DNA"/>
</dbReference>
<name>A0AAE3VW04_9ACTN</name>
<proteinExistence type="predicted"/>